<name>A0A0A8ZNE0_ARUDO</name>
<sequence length="26" mass="3413">MEREREQDWGEYIILYRRQGELREEK</sequence>
<reference evidence="1" key="1">
    <citation type="submission" date="2014-09" db="EMBL/GenBank/DDBJ databases">
        <authorList>
            <person name="Magalhaes I.L.F."/>
            <person name="Oliveira U."/>
            <person name="Santos F.R."/>
            <person name="Vidigal T.H.D.A."/>
            <person name="Brescovit A.D."/>
            <person name="Santos A.J."/>
        </authorList>
    </citation>
    <scope>NUCLEOTIDE SEQUENCE</scope>
    <source>
        <tissue evidence="1">Shoot tissue taken approximately 20 cm above the soil surface</tissue>
    </source>
</reference>
<evidence type="ECO:0000313" key="1">
    <source>
        <dbReference type="EMBL" id="JAD40321.1"/>
    </source>
</evidence>
<protein>
    <submittedName>
        <fullName evidence="1">Uncharacterized protein</fullName>
    </submittedName>
</protein>
<accession>A0A0A8ZNE0</accession>
<dbReference type="EMBL" id="GBRH01257574">
    <property type="protein sequence ID" value="JAD40321.1"/>
    <property type="molecule type" value="Transcribed_RNA"/>
</dbReference>
<proteinExistence type="predicted"/>
<organism evidence="1">
    <name type="scientific">Arundo donax</name>
    <name type="common">Giant reed</name>
    <name type="synonym">Donax arundinaceus</name>
    <dbReference type="NCBI Taxonomy" id="35708"/>
    <lineage>
        <taxon>Eukaryota</taxon>
        <taxon>Viridiplantae</taxon>
        <taxon>Streptophyta</taxon>
        <taxon>Embryophyta</taxon>
        <taxon>Tracheophyta</taxon>
        <taxon>Spermatophyta</taxon>
        <taxon>Magnoliopsida</taxon>
        <taxon>Liliopsida</taxon>
        <taxon>Poales</taxon>
        <taxon>Poaceae</taxon>
        <taxon>PACMAD clade</taxon>
        <taxon>Arundinoideae</taxon>
        <taxon>Arundineae</taxon>
        <taxon>Arundo</taxon>
    </lineage>
</organism>
<reference evidence="1" key="2">
    <citation type="journal article" date="2015" name="Data Brief">
        <title>Shoot transcriptome of the giant reed, Arundo donax.</title>
        <authorList>
            <person name="Barrero R.A."/>
            <person name="Guerrero F.D."/>
            <person name="Moolhuijzen P."/>
            <person name="Goolsby J.A."/>
            <person name="Tidwell J."/>
            <person name="Bellgard S.E."/>
            <person name="Bellgard M.I."/>
        </authorList>
    </citation>
    <scope>NUCLEOTIDE SEQUENCE</scope>
    <source>
        <tissue evidence="1">Shoot tissue taken approximately 20 cm above the soil surface</tissue>
    </source>
</reference>
<dbReference type="AlphaFoldDB" id="A0A0A8ZNE0"/>